<comment type="miscellaneous">
    <text evidence="10">In the RecBCD complex, RecB has a slow 3'-5' helicase, an exonuclease activity and loads RecA onto ssDNA, RecD has a fast 5'-3' helicase activity, while RecC stimulates the ATPase and processivity of the RecB helicase and contributes to recognition of the Chi site.</text>
</comment>
<comment type="similarity">
    <text evidence="10">Belongs to the RecC family.</text>
</comment>
<dbReference type="AlphaFoldDB" id="A0A2R4BQ40"/>
<dbReference type="NCBIfam" id="TIGR01450">
    <property type="entry name" value="recC"/>
    <property type="match status" value="1"/>
</dbReference>
<dbReference type="GO" id="GO:0008854">
    <property type="term" value="F:exodeoxyribonuclease V activity"/>
    <property type="evidence" value="ECO:0007669"/>
    <property type="project" value="InterPro"/>
</dbReference>
<accession>A0A2R4BQ40</accession>
<keyword evidence="5 10" id="KW-0347">Helicase</keyword>
<dbReference type="EMBL" id="CP028339">
    <property type="protein sequence ID" value="AVR89332.1"/>
    <property type="molecule type" value="Genomic_DNA"/>
</dbReference>
<keyword evidence="13" id="KW-1185">Reference proteome</keyword>
<feature type="domain" description="RecC C-terminal" evidence="11">
    <location>
        <begin position="856"/>
        <end position="1107"/>
    </location>
</feature>
<dbReference type="KEGG" id="tak:Tharo_2435"/>
<evidence type="ECO:0000313" key="12">
    <source>
        <dbReference type="EMBL" id="AVR89332.1"/>
    </source>
</evidence>
<dbReference type="InterPro" id="IPR013986">
    <property type="entry name" value="DExx_box_DNA_helicase_dom_sf"/>
</dbReference>
<dbReference type="SUPFAM" id="SSF52980">
    <property type="entry name" value="Restriction endonuclease-like"/>
    <property type="match status" value="1"/>
</dbReference>
<keyword evidence="6 10" id="KW-0269">Exonuclease</keyword>
<evidence type="ECO:0000256" key="2">
    <source>
        <dbReference type="ARBA" id="ARBA00022741"/>
    </source>
</evidence>
<dbReference type="InterPro" id="IPR011335">
    <property type="entry name" value="Restrct_endonuc-II-like"/>
</dbReference>
<gene>
    <name evidence="10" type="primary">recC</name>
    <name evidence="12" type="ORF">Tharo_2435</name>
</gene>
<name>A0A2R4BQ40_THAAR</name>
<dbReference type="Gene3D" id="3.40.50.300">
    <property type="entry name" value="P-loop containing nucleotide triphosphate hydrolases"/>
    <property type="match status" value="2"/>
</dbReference>
<dbReference type="Pfam" id="PF17946">
    <property type="entry name" value="RecC_C"/>
    <property type="match status" value="1"/>
</dbReference>
<dbReference type="PANTHER" id="PTHR30591">
    <property type="entry name" value="RECBCD ENZYME SUBUNIT RECC"/>
    <property type="match status" value="1"/>
</dbReference>
<evidence type="ECO:0000256" key="4">
    <source>
        <dbReference type="ARBA" id="ARBA00022801"/>
    </source>
</evidence>
<keyword evidence="1 10" id="KW-0540">Nuclease</keyword>
<evidence type="ECO:0000256" key="7">
    <source>
        <dbReference type="ARBA" id="ARBA00022840"/>
    </source>
</evidence>
<dbReference type="SUPFAM" id="SSF52540">
    <property type="entry name" value="P-loop containing nucleoside triphosphate hydrolases"/>
    <property type="match status" value="2"/>
</dbReference>
<dbReference type="InterPro" id="IPR027417">
    <property type="entry name" value="P-loop_NTPase"/>
</dbReference>
<dbReference type="GO" id="GO:0005524">
    <property type="term" value="F:ATP binding"/>
    <property type="evidence" value="ECO:0007669"/>
    <property type="project" value="UniProtKB-UniRule"/>
</dbReference>
<evidence type="ECO:0000256" key="9">
    <source>
        <dbReference type="ARBA" id="ARBA00023204"/>
    </source>
</evidence>
<dbReference type="Gene3D" id="1.10.10.160">
    <property type="match status" value="1"/>
</dbReference>
<evidence type="ECO:0000256" key="1">
    <source>
        <dbReference type="ARBA" id="ARBA00022722"/>
    </source>
</evidence>
<evidence type="ECO:0000256" key="5">
    <source>
        <dbReference type="ARBA" id="ARBA00022806"/>
    </source>
</evidence>
<dbReference type="PANTHER" id="PTHR30591:SF1">
    <property type="entry name" value="RECBCD ENZYME SUBUNIT RECC"/>
    <property type="match status" value="1"/>
</dbReference>
<dbReference type="Gene3D" id="3.40.50.10930">
    <property type="match status" value="1"/>
</dbReference>
<keyword evidence="9 10" id="KW-0234">DNA repair</keyword>
<dbReference type="GO" id="GO:0009338">
    <property type="term" value="C:exodeoxyribonuclease V complex"/>
    <property type="evidence" value="ECO:0007669"/>
    <property type="project" value="InterPro"/>
</dbReference>
<dbReference type="InterPro" id="IPR041500">
    <property type="entry name" value="RecC_C"/>
</dbReference>
<reference evidence="12 13" key="1">
    <citation type="submission" date="2018-03" db="EMBL/GenBank/DDBJ databases">
        <title>Complete genome sequence of Thauera aromatica, a model organism for studying aromatic compound degradation under denitrifying conditions.</title>
        <authorList>
            <person name="Lo H.-Y."/>
            <person name="Goris T."/>
            <person name="Boll M."/>
            <person name="Mueller J.A."/>
        </authorList>
    </citation>
    <scope>NUCLEOTIDE SEQUENCE [LARGE SCALE GENOMIC DNA]</scope>
    <source>
        <strain evidence="12 13">K172</strain>
    </source>
</reference>
<keyword evidence="4 10" id="KW-0378">Hydrolase</keyword>
<dbReference type="GO" id="GO:0003677">
    <property type="term" value="F:DNA binding"/>
    <property type="evidence" value="ECO:0007669"/>
    <property type="project" value="UniProtKB-UniRule"/>
</dbReference>
<dbReference type="GO" id="GO:0000724">
    <property type="term" value="P:double-strand break repair via homologous recombination"/>
    <property type="evidence" value="ECO:0007669"/>
    <property type="project" value="UniProtKB-UniRule"/>
</dbReference>
<keyword evidence="3 10" id="KW-0227">DNA damage</keyword>
<proteinExistence type="inferred from homology"/>
<dbReference type="GO" id="GO:0003678">
    <property type="term" value="F:DNA helicase activity"/>
    <property type="evidence" value="ECO:0007669"/>
    <property type="project" value="UniProtKB-UniRule"/>
</dbReference>
<dbReference type="Pfam" id="PF04257">
    <property type="entry name" value="Exonuc_V_gamma"/>
    <property type="match status" value="1"/>
</dbReference>
<protein>
    <recommendedName>
        <fullName evidence="10">RecBCD enzyme subunit RecC</fullName>
    </recommendedName>
    <alternativeName>
        <fullName evidence="10">Exonuclease V subunit RecC</fullName>
        <shortName evidence="10">ExoV subunit RecC</shortName>
    </alternativeName>
    <alternativeName>
        <fullName evidence="10">Helicase/nuclease RecBCD subunit RecC</fullName>
    </alternativeName>
</protein>
<evidence type="ECO:0000259" key="11">
    <source>
        <dbReference type="Pfam" id="PF17946"/>
    </source>
</evidence>
<evidence type="ECO:0000313" key="13">
    <source>
        <dbReference type="Proteomes" id="UP000241885"/>
    </source>
</evidence>
<keyword evidence="7 10" id="KW-0067">ATP-binding</keyword>
<sequence length="1182" mass="131066">MTYDTLPPGFIALHGNRIETLLDTVAAWMARHPLTPLEPEIVLVQSNGMAEWVKMALARQAGVCAATAVQLPGRFLWQTYRQVLGRGEVPARSPLDKTTLAWRLMRLLPDVVAEAGFEPIAGYLGGNRTHDDAGRRFQLALRIADLYDQYQVHRSDWLDAWGEGRELMCNAEGVETALPPDQRWQARLWQRVLEALTPAQRALTRPQLHERVLTRLEAMGGQGGVPPDIHLPRRVVLFGMTHVPLPTLQLLAALSRHTQVLLAIPNPCRFHWADIMDGREWLRIARRRQPLRNGRDLHSEALDAMHLHAHPLLAAWGRQARDFVRQLDAFDDAEATRERFPLSRLDLFDEDTPADASLLEQVQHHIRDLRPLAEHPKPTIPTKDRSIVFHLAHSPVRELEILHDQLLKLLAEPPGGKPLRPRDIVVMVPAIDDFAPAIRAVFGQYGRHDPRHIPFDIADLSARASSPLMTAIEWLLRIPHDRCRLSDLTALLDVPAIAARFGIAEDALPRLTQWISGAGIRWGLDATHREGLGLGACGAQNTALFGLQRMLMGYAVGDTHRALEQPYADIEPYDEIGGLDAELAGAFAQLIERLLAWQSDSCRVATPEQWAERLRALLADLVHATDDGDRQTLGALHDALEAWLDACDEAEFDAPLPLEVAAEALLDALEWPALGKRFRAGGITFCTLMPMRAIPFEVVCLLGMNDGDYPRRSPRSDFDLMALPGQQRPGDRARRDDDRQLMLEALLSARRVLYVSWCGHSVRDNTEQPPSVLVAQLRDYLAAGWSPETVAERTTQHPLQPFSRRYFEPDSGLATYAREWRAAHVAVPGEEGAMHVAGTQPEIPPLAPFIPDPAVPLTIAELARFLRNPVKAFFRQRLGVIFDDPAEALPDAEVFGFDKLEEHGLVEELAKAVVARMETWAPQALAHFALEPAIEQALARIGRAGRLPMAGVGARIRATLGAAVLQLLHAWQQARTAHPVAVQRLPLRHTHRGVVLEDWLGQRFATTPDTGATLWIELNPGRLLEGTRQDKVRAHKLLYAWVKCLLAAASEASDAGLLIGRDATLRIETMAPEAARATLATLLEAWQQGLSAPLPVALKTALAFVAERNAADAYEGNERSTGEGEEATLARCYPDFESLIADGQFESLARTLYAPLADWVGTHIEIIPHPEPTPAANQEALA</sequence>
<comment type="subunit">
    <text evidence="10">Heterotrimer of RecB, RecC and RecD. All subunits contribute to DNA-binding.</text>
</comment>
<keyword evidence="8 10" id="KW-0238">DNA-binding</keyword>
<evidence type="ECO:0000256" key="6">
    <source>
        <dbReference type="ARBA" id="ARBA00022839"/>
    </source>
</evidence>
<organism evidence="12 13">
    <name type="scientific">Thauera aromatica K172</name>
    <dbReference type="NCBI Taxonomy" id="44139"/>
    <lineage>
        <taxon>Bacteria</taxon>
        <taxon>Pseudomonadati</taxon>
        <taxon>Pseudomonadota</taxon>
        <taxon>Betaproteobacteria</taxon>
        <taxon>Rhodocyclales</taxon>
        <taxon>Zoogloeaceae</taxon>
        <taxon>Thauera</taxon>
    </lineage>
</organism>
<comment type="function">
    <text evidence="10">A helicase/nuclease that prepares dsDNA breaks (DSB) for recombinational DNA repair. Binds to DSBs and unwinds DNA via a highly rapid and processive ATP-dependent bidirectional helicase activity. Unwinds dsDNA until it encounters a Chi (crossover hotspot instigator) sequence from the 3' direction. Cuts ssDNA a few nucleotides 3' to the Chi site. The properties and activities of the enzyme are changed at Chi. The Chi-altered holoenzyme produces a long 3'-ssDNA overhang and facilitates RecA-binding to the ssDNA for homologous DNA recombination and repair. Holoenzyme degrades any linearized DNA that is unable to undergo homologous recombination. In the holoenzyme this subunit recognizes the wild-type Chi sequence, and when added to isolated RecB increases its ATP-dependent helicase processivity.</text>
</comment>
<evidence type="ECO:0000256" key="10">
    <source>
        <dbReference type="HAMAP-Rule" id="MF_01486"/>
    </source>
</evidence>
<evidence type="ECO:0000256" key="8">
    <source>
        <dbReference type="ARBA" id="ARBA00023125"/>
    </source>
</evidence>
<evidence type="ECO:0000256" key="3">
    <source>
        <dbReference type="ARBA" id="ARBA00022763"/>
    </source>
</evidence>
<keyword evidence="2 10" id="KW-0547">Nucleotide-binding</keyword>
<dbReference type="HAMAP" id="MF_01486">
    <property type="entry name" value="RecC"/>
    <property type="match status" value="1"/>
</dbReference>
<dbReference type="OrthoDB" id="9762834at2"/>
<dbReference type="InterPro" id="IPR006697">
    <property type="entry name" value="RecC"/>
</dbReference>
<dbReference type="PIRSF" id="PIRSF000980">
    <property type="entry name" value="RecC"/>
    <property type="match status" value="1"/>
</dbReference>
<dbReference type="Proteomes" id="UP000241885">
    <property type="component" value="Chromosome"/>
</dbReference>